<dbReference type="Proteomes" id="UP000568839">
    <property type="component" value="Unassembled WGS sequence"/>
</dbReference>
<protein>
    <submittedName>
        <fullName evidence="2">Uncharacterized protein</fullName>
    </submittedName>
</protein>
<keyword evidence="1" id="KW-0472">Membrane</keyword>
<reference evidence="2 3" key="1">
    <citation type="submission" date="2020-08" db="EMBL/GenBank/DDBJ databases">
        <title>Genomic Encyclopedia of Type Strains, Phase IV (KMG-IV): sequencing the most valuable type-strain genomes for metagenomic binning, comparative biology and taxonomic classification.</title>
        <authorList>
            <person name="Goeker M."/>
        </authorList>
    </citation>
    <scope>NUCLEOTIDE SEQUENCE [LARGE SCALE GENOMIC DNA]</scope>
    <source>
        <strain evidence="2 3">DSM 21769</strain>
    </source>
</reference>
<sequence length="87" mass="9459">MTVMVLVGGILQGAQLPCPPELIVLCLTVGSAITVFLSPFILPIIVLGQSNGLSMWKNGFNIGYSIAFYIVVQVYLMIMVRSRSIIK</sequence>
<evidence type="ECO:0000313" key="3">
    <source>
        <dbReference type="Proteomes" id="UP000568839"/>
    </source>
</evidence>
<dbReference type="EMBL" id="JACHHJ010000001">
    <property type="protein sequence ID" value="MBB6448684.1"/>
    <property type="molecule type" value="Genomic_DNA"/>
</dbReference>
<feature type="transmembrane region" description="Helical" evidence="1">
    <location>
        <begin position="22"/>
        <end position="42"/>
    </location>
</feature>
<keyword evidence="1" id="KW-0812">Transmembrane</keyword>
<organism evidence="2 3">
    <name type="scientific">Geomicrobium halophilum</name>
    <dbReference type="NCBI Taxonomy" id="549000"/>
    <lineage>
        <taxon>Bacteria</taxon>
        <taxon>Bacillati</taxon>
        <taxon>Bacillota</taxon>
        <taxon>Bacilli</taxon>
        <taxon>Bacillales</taxon>
        <taxon>Geomicrobium</taxon>
    </lineage>
</organism>
<keyword evidence="1" id="KW-1133">Transmembrane helix</keyword>
<accession>A0A841PLV7</accession>
<comment type="caution">
    <text evidence="2">The sequence shown here is derived from an EMBL/GenBank/DDBJ whole genome shotgun (WGS) entry which is preliminary data.</text>
</comment>
<dbReference type="AlphaFoldDB" id="A0A841PLV7"/>
<evidence type="ECO:0000313" key="2">
    <source>
        <dbReference type="EMBL" id="MBB6448684.1"/>
    </source>
</evidence>
<evidence type="ECO:0000256" key="1">
    <source>
        <dbReference type="SAM" id="Phobius"/>
    </source>
</evidence>
<gene>
    <name evidence="2" type="ORF">HNR44_000633</name>
</gene>
<dbReference type="RefSeq" id="WP_184402641.1">
    <property type="nucleotide sequence ID" value="NZ_JACHHJ010000001.1"/>
</dbReference>
<feature type="transmembrane region" description="Helical" evidence="1">
    <location>
        <begin position="62"/>
        <end position="80"/>
    </location>
</feature>
<proteinExistence type="predicted"/>
<keyword evidence="3" id="KW-1185">Reference proteome</keyword>
<name>A0A841PLV7_9BACL</name>